<sequence length="388" mass="44502">MNQNLSVRILVHAPEPASPTTIHIPCSLSPTTFEALTDELEFPNGNWKQWWYKTSPILLKLMTSSNYSIERQHQYLEFYARVIIPFLGPYPQVVRSSLTRSGLLVEFRFESRSWDTVSQSIHLDATEKAILQEIKINDTFSRAQTLFSIDFVGDGAISVKAYVFPGLKCNISGQSSRELLANTVQGLQRQVDCSEVFSMVDCYLQETNSYNPYTFFSWDCIKPSNSRLKLYMCSASMMRAKLEDAWFLGSRLQGPSVEKGLQSKWNMMIEAIPPTQPPLMWNYEMRSEDPSPLTKIYLPVHGENDLKNCHRGCTFMEEIGMVDTGKTYLDTIQTCNPRYDLEQTDRLTSWISFAFTEFTGLYLSIHYHSSTDNPWAAEEKQQPSRGEL</sequence>
<dbReference type="GO" id="GO:0016765">
    <property type="term" value="F:transferase activity, transferring alkyl or aryl (other than methyl) groups"/>
    <property type="evidence" value="ECO:0007669"/>
    <property type="project" value="InterPro"/>
</dbReference>
<dbReference type="Proteomes" id="UP000326532">
    <property type="component" value="Unassembled WGS sequence"/>
</dbReference>
<evidence type="ECO:0000313" key="3">
    <source>
        <dbReference type="EMBL" id="KAB8203309.1"/>
    </source>
</evidence>
<dbReference type="PANTHER" id="PTHR40627:SF3">
    <property type="entry name" value="PRENYLTRANSFERASE ASQH2-RELATED"/>
    <property type="match status" value="1"/>
</dbReference>
<dbReference type="Pfam" id="PF11991">
    <property type="entry name" value="Trp_DMAT"/>
    <property type="match status" value="1"/>
</dbReference>
<dbReference type="OMA" id="GFLAWDC"/>
<keyword evidence="4" id="KW-1185">Reference proteome</keyword>
<organism evidence="3 4">
    <name type="scientific">Aspergillus parasiticus</name>
    <dbReference type="NCBI Taxonomy" id="5067"/>
    <lineage>
        <taxon>Eukaryota</taxon>
        <taxon>Fungi</taxon>
        <taxon>Dikarya</taxon>
        <taxon>Ascomycota</taxon>
        <taxon>Pezizomycotina</taxon>
        <taxon>Eurotiomycetes</taxon>
        <taxon>Eurotiomycetidae</taxon>
        <taxon>Eurotiales</taxon>
        <taxon>Aspergillaceae</taxon>
        <taxon>Aspergillus</taxon>
        <taxon>Aspergillus subgen. Circumdati</taxon>
    </lineage>
</organism>
<dbReference type="PANTHER" id="PTHR40627">
    <property type="entry name" value="INDOLE PRENYLTRANSFERASE TDIB-RELATED"/>
    <property type="match status" value="1"/>
</dbReference>
<gene>
    <name evidence="3" type="ORF">BDV34DRAFT_214807</name>
</gene>
<evidence type="ECO:0000313" key="4">
    <source>
        <dbReference type="Proteomes" id="UP000326532"/>
    </source>
</evidence>
<dbReference type="AlphaFoldDB" id="A0A5N6DEB0"/>
<keyword evidence="2 3" id="KW-0808">Transferase</keyword>
<dbReference type="InterPro" id="IPR017795">
    <property type="entry name" value="ABBA_NscD-like"/>
</dbReference>
<dbReference type="VEuPathDB" id="FungiDB:BDV34DRAFT_214807"/>
<dbReference type="EMBL" id="ML734993">
    <property type="protein sequence ID" value="KAB8203309.1"/>
    <property type="molecule type" value="Genomic_DNA"/>
</dbReference>
<reference evidence="3 4" key="1">
    <citation type="submission" date="2019-04" db="EMBL/GenBank/DDBJ databases">
        <title>Fungal friends and foes A comparative genomics study of 23 Aspergillus species from section Flavi.</title>
        <authorList>
            <consortium name="DOE Joint Genome Institute"/>
            <person name="Kjaerbolling I."/>
            <person name="Vesth T.C."/>
            <person name="Frisvad J.C."/>
            <person name="Nybo J.L."/>
            <person name="Theobald S."/>
            <person name="Kildgaard S."/>
            <person name="Petersen T.I."/>
            <person name="Kuo A."/>
            <person name="Sato A."/>
            <person name="Lyhne E.K."/>
            <person name="Kogle M.E."/>
            <person name="Wiebenga A."/>
            <person name="Kun R.S."/>
            <person name="Lubbers R.J."/>
            <person name="Makela M.R."/>
            <person name="Barry K."/>
            <person name="Chovatia M."/>
            <person name="Clum A."/>
            <person name="Daum C."/>
            <person name="Haridas S."/>
            <person name="He G."/>
            <person name="LaButti K."/>
            <person name="Lipzen A."/>
            <person name="Mondo S."/>
            <person name="Pangilinan J."/>
            <person name="Riley R."/>
            <person name="Salamov A."/>
            <person name="Simmons B.A."/>
            <person name="Magnuson J.K."/>
            <person name="Henrissat B."/>
            <person name="Mortensen U.H."/>
            <person name="Larsen T.O."/>
            <person name="De vries R.P."/>
            <person name="Grigoriev I.V."/>
            <person name="Machida M."/>
            <person name="Baker S.E."/>
            <person name="Andersen M.R."/>
        </authorList>
    </citation>
    <scope>NUCLEOTIDE SEQUENCE [LARGE SCALE GENOMIC DNA]</scope>
    <source>
        <strain evidence="3 4">CBS 117618</strain>
    </source>
</reference>
<dbReference type="CDD" id="cd13929">
    <property type="entry name" value="PT-DMATS_CymD"/>
    <property type="match status" value="1"/>
</dbReference>
<protein>
    <submittedName>
        <fullName evidence="3">Tryptophan dimethylallyltransferase-domain-containing protein</fullName>
    </submittedName>
</protein>
<dbReference type="SFLD" id="SFLDS00036">
    <property type="entry name" value="Aromatic_Prenyltransferase"/>
    <property type="match status" value="1"/>
</dbReference>
<dbReference type="InterPro" id="IPR033964">
    <property type="entry name" value="ABBA"/>
</dbReference>
<proteinExistence type="inferred from homology"/>
<name>A0A5N6DEB0_ASPPA</name>
<comment type="similarity">
    <text evidence="1">Belongs to the tryptophan dimethylallyltransferase family.</text>
</comment>
<evidence type="ECO:0000256" key="1">
    <source>
        <dbReference type="ARBA" id="ARBA00010209"/>
    </source>
</evidence>
<dbReference type="GO" id="GO:0009820">
    <property type="term" value="P:alkaloid metabolic process"/>
    <property type="evidence" value="ECO:0007669"/>
    <property type="project" value="InterPro"/>
</dbReference>
<evidence type="ECO:0000256" key="2">
    <source>
        <dbReference type="ARBA" id="ARBA00022679"/>
    </source>
</evidence>
<dbReference type="NCBIfam" id="TIGR03429">
    <property type="entry name" value="arom_pren_DMATS"/>
    <property type="match status" value="1"/>
</dbReference>
<accession>A0A5N6DEB0</accession>